<evidence type="ECO:0000313" key="2">
    <source>
        <dbReference type="Proteomes" id="UP000230709"/>
    </source>
</evidence>
<dbReference type="InterPro" id="IPR036626">
    <property type="entry name" value="GpW_sf"/>
</dbReference>
<dbReference type="Gene3D" id="3.30.1580.10">
    <property type="entry name" value="Head-to-tail joining protein W"/>
    <property type="match status" value="1"/>
</dbReference>
<dbReference type="EMBL" id="CP023737">
    <property type="protein sequence ID" value="ATQ67809.1"/>
    <property type="molecule type" value="Genomic_DNA"/>
</dbReference>
<dbReference type="GO" id="GO:0019058">
    <property type="term" value="P:viral life cycle"/>
    <property type="evidence" value="ECO:0007669"/>
    <property type="project" value="InterPro"/>
</dbReference>
<accession>A0A2D2CYT5</accession>
<dbReference type="SUPFAM" id="SSF64210">
    <property type="entry name" value="Head-to-tail joining protein W, gpW"/>
    <property type="match status" value="1"/>
</dbReference>
<gene>
    <name evidence="1" type="ORF">CQW49_07810</name>
</gene>
<reference evidence="2" key="1">
    <citation type="submission" date="2017-10" db="EMBL/GenBank/DDBJ databases">
        <title>Completed PacBio SMRT sequence of Methylosinus trichosporium OB3b reveals presence of a third large plasmid.</title>
        <authorList>
            <person name="Charles T.C."/>
            <person name="Lynch M.D.J."/>
            <person name="Heil J.R."/>
            <person name="Cheng J."/>
        </authorList>
    </citation>
    <scope>NUCLEOTIDE SEQUENCE [LARGE SCALE GENOMIC DNA]</scope>
    <source>
        <strain evidence="2">OB3b</strain>
    </source>
</reference>
<name>A0A2D2CYT5_METT3</name>
<dbReference type="AlphaFoldDB" id="A0A2D2CYT5"/>
<protein>
    <submittedName>
        <fullName evidence="1">Phage tail protein</fullName>
    </submittedName>
</protein>
<keyword evidence="2" id="KW-1185">Reference proteome</keyword>
<dbReference type="Proteomes" id="UP000230709">
    <property type="component" value="Chromosome"/>
</dbReference>
<dbReference type="Pfam" id="PF02831">
    <property type="entry name" value="gpW"/>
    <property type="match status" value="1"/>
</dbReference>
<dbReference type="RefSeq" id="WP_003611083.1">
    <property type="nucleotide sequence ID" value="NZ_ADVE02000001.1"/>
</dbReference>
<dbReference type="KEGG" id="mtw:CQW49_07810"/>
<sequence>MTNLSSVDSATLTQWLKEARAAYHQLSIGRSVVELRHKDKTVTYRHADAERLLAYIARLEAALAGGGRPSGIGVIF</sequence>
<dbReference type="InterPro" id="IPR004174">
    <property type="entry name" value="GpW"/>
</dbReference>
<organism evidence="1 2">
    <name type="scientific">Methylosinus trichosporium (strain ATCC 35070 / NCIMB 11131 / UNIQEM 75 / OB3b)</name>
    <dbReference type="NCBI Taxonomy" id="595536"/>
    <lineage>
        <taxon>Bacteria</taxon>
        <taxon>Pseudomonadati</taxon>
        <taxon>Pseudomonadota</taxon>
        <taxon>Alphaproteobacteria</taxon>
        <taxon>Hyphomicrobiales</taxon>
        <taxon>Methylocystaceae</taxon>
        <taxon>Methylosinus</taxon>
    </lineage>
</organism>
<proteinExistence type="predicted"/>
<evidence type="ECO:0000313" key="1">
    <source>
        <dbReference type="EMBL" id="ATQ67809.1"/>
    </source>
</evidence>
<dbReference type="STRING" id="595536.GCA_000178815_03589"/>